<dbReference type="EMBL" id="CAJVPP010000379">
    <property type="protein sequence ID" value="CAG8476706.1"/>
    <property type="molecule type" value="Genomic_DNA"/>
</dbReference>
<gene>
    <name evidence="2" type="ORF">FMOSSE_LOCUS2795</name>
</gene>
<reference evidence="2" key="1">
    <citation type="submission" date="2021-06" db="EMBL/GenBank/DDBJ databases">
        <authorList>
            <person name="Kallberg Y."/>
            <person name="Tangrot J."/>
            <person name="Rosling A."/>
        </authorList>
    </citation>
    <scope>NUCLEOTIDE SEQUENCE</scope>
    <source>
        <strain evidence="2">87-6 pot B 2015</strain>
    </source>
</reference>
<evidence type="ECO:0000256" key="1">
    <source>
        <dbReference type="SAM" id="MobiDB-lite"/>
    </source>
</evidence>
<accession>A0A9N8WAI6</accession>
<sequence>MNGVLAKKIMEESALRWSSEFGCMAYHSAYPLFFSYIGKKHSEKIQYLENRTIDMSQSRHQCYRPSKRPFERSHINRTKST</sequence>
<evidence type="ECO:0000313" key="3">
    <source>
        <dbReference type="Proteomes" id="UP000789375"/>
    </source>
</evidence>
<comment type="caution">
    <text evidence="2">The sequence shown here is derived from an EMBL/GenBank/DDBJ whole genome shotgun (WGS) entry which is preliminary data.</text>
</comment>
<dbReference type="Proteomes" id="UP000789375">
    <property type="component" value="Unassembled WGS sequence"/>
</dbReference>
<organism evidence="2 3">
    <name type="scientific">Funneliformis mosseae</name>
    <name type="common">Endomycorrhizal fungus</name>
    <name type="synonym">Glomus mosseae</name>
    <dbReference type="NCBI Taxonomy" id="27381"/>
    <lineage>
        <taxon>Eukaryota</taxon>
        <taxon>Fungi</taxon>
        <taxon>Fungi incertae sedis</taxon>
        <taxon>Mucoromycota</taxon>
        <taxon>Glomeromycotina</taxon>
        <taxon>Glomeromycetes</taxon>
        <taxon>Glomerales</taxon>
        <taxon>Glomeraceae</taxon>
        <taxon>Funneliformis</taxon>
    </lineage>
</organism>
<evidence type="ECO:0000313" key="2">
    <source>
        <dbReference type="EMBL" id="CAG8476706.1"/>
    </source>
</evidence>
<proteinExistence type="predicted"/>
<keyword evidence="3" id="KW-1185">Reference proteome</keyword>
<feature type="region of interest" description="Disordered" evidence="1">
    <location>
        <begin position="58"/>
        <end position="81"/>
    </location>
</feature>
<dbReference type="AlphaFoldDB" id="A0A9N8WAI6"/>
<protein>
    <submittedName>
        <fullName evidence="2">11291_t:CDS:1</fullName>
    </submittedName>
</protein>
<name>A0A9N8WAI6_FUNMO</name>